<evidence type="ECO:0000313" key="2">
    <source>
        <dbReference type="EMBL" id="PSW20798.1"/>
    </source>
</evidence>
<organism evidence="2 3">
    <name type="scientific">Photobacterium sanctipauli</name>
    <dbReference type="NCBI Taxonomy" id="1342794"/>
    <lineage>
        <taxon>Bacteria</taxon>
        <taxon>Pseudomonadati</taxon>
        <taxon>Pseudomonadota</taxon>
        <taxon>Gammaproteobacteria</taxon>
        <taxon>Vibrionales</taxon>
        <taxon>Vibrionaceae</taxon>
        <taxon>Photobacterium</taxon>
    </lineage>
</organism>
<proteinExistence type="predicted"/>
<comment type="caution">
    <text evidence="2">The sequence shown here is derived from an EMBL/GenBank/DDBJ whole genome shotgun (WGS) entry which is preliminary data.</text>
</comment>
<name>A0A2T3NX72_9GAMM</name>
<feature type="compositionally biased region" description="Basic and acidic residues" evidence="1">
    <location>
        <begin position="82"/>
        <end position="101"/>
    </location>
</feature>
<dbReference type="Proteomes" id="UP000241771">
    <property type="component" value="Unassembled WGS sequence"/>
</dbReference>
<feature type="region of interest" description="Disordered" evidence="1">
    <location>
        <begin position="81"/>
        <end position="101"/>
    </location>
</feature>
<keyword evidence="3" id="KW-1185">Reference proteome</keyword>
<gene>
    <name evidence="2" type="ORF">C9I98_08140</name>
</gene>
<dbReference type="Gene3D" id="3.40.50.1240">
    <property type="entry name" value="Phosphoglycerate mutase-like"/>
    <property type="match status" value="1"/>
</dbReference>
<reference evidence="2 3" key="1">
    <citation type="submission" date="2018-01" db="EMBL/GenBank/DDBJ databases">
        <title>Whole genome sequencing of Histamine producing bacteria.</title>
        <authorList>
            <person name="Butler K."/>
        </authorList>
    </citation>
    <scope>NUCLEOTIDE SEQUENCE [LARGE SCALE GENOMIC DNA]</scope>
    <source>
        <strain evidence="2 3">DSM 100436</strain>
    </source>
</reference>
<sequence>MVTTGTNEERMATFMPYKDFPMGANIAWQLFKNSDDKYAVRMLHNERIVNFQIDGCMDTELCEWDKVNEFYAQPEYSVMPERVPEPGKEKETKKEELVTNF</sequence>
<evidence type="ECO:0000256" key="1">
    <source>
        <dbReference type="SAM" id="MobiDB-lite"/>
    </source>
</evidence>
<dbReference type="SUPFAM" id="SSF53254">
    <property type="entry name" value="Phosphoglycerate mutase-like"/>
    <property type="match status" value="1"/>
</dbReference>
<protein>
    <submittedName>
        <fullName evidence="2">Uncharacterized protein</fullName>
    </submittedName>
</protein>
<dbReference type="InterPro" id="IPR029033">
    <property type="entry name" value="His_PPase_superfam"/>
</dbReference>
<evidence type="ECO:0000313" key="3">
    <source>
        <dbReference type="Proteomes" id="UP000241771"/>
    </source>
</evidence>
<dbReference type="EMBL" id="PYMA01000003">
    <property type="protein sequence ID" value="PSW20798.1"/>
    <property type="molecule type" value="Genomic_DNA"/>
</dbReference>
<dbReference type="AlphaFoldDB" id="A0A2T3NX72"/>
<accession>A0A2T3NX72</accession>